<reference evidence="1 2" key="1">
    <citation type="submission" date="2018-08" db="EMBL/GenBank/DDBJ databases">
        <title>Genome and evolution of the arbuscular mycorrhizal fungus Diversispora epigaea (formerly Glomus versiforme) and its bacterial endosymbionts.</title>
        <authorList>
            <person name="Sun X."/>
            <person name="Fei Z."/>
            <person name="Harrison M."/>
        </authorList>
    </citation>
    <scope>NUCLEOTIDE SEQUENCE [LARGE SCALE GENOMIC DNA]</scope>
    <source>
        <strain evidence="1 2">IT104</strain>
    </source>
</reference>
<protein>
    <submittedName>
        <fullName evidence="1">Uncharacterized protein</fullName>
    </submittedName>
</protein>
<organism evidence="1 2">
    <name type="scientific">Diversispora epigaea</name>
    <dbReference type="NCBI Taxonomy" id="1348612"/>
    <lineage>
        <taxon>Eukaryota</taxon>
        <taxon>Fungi</taxon>
        <taxon>Fungi incertae sedis</taxon>
        <taxon>Mucoromycota</taxon>
        <taxon>Glomeromycotina</taxon>
        <taxon>Glomeromycetes</taxon>
        <taxon>Diversisporales</taxon>
        <taxon>Diversisporaceae</taxon>
        <taxon>Diversispora</taxon>
    </lineage>
</organism>
<evidence type="ECO:0000313" key="1">
    <source>
        <dbReference type="EMBL" id="RHZ63843.1"/>
    </source>
</evidence>
<keyword evidence="2" id="KW-1185">Reference proteome</keyword>
<gene>
    <name evidence="1" type="ORF">Glove_327g36</name>
</gene>
<dbReference type="EMBL" id="PQFF01000299">
    <property type="protein sequence ID" value="RHZ63843.1"/>
    <property type="molecule type" value="Genomic_DNA"/>
</dbReference>
<accession>A0A397HRQ7</accession>
<sequence length="121" mass="14423">MFFLSLLELCNCFTGQNKYARETRYRPAGPHQGKKKKKTVEMEQITKNLFRTELNDNNDAPHTRRIIKNRPQISLPICESSFHHSTSVDRRHQFNVADGFIQWDKCLKFYPVAIREYAKWF</sequence>
<name>A0A397HRQ7_9GLOM</name>
<comment type="caution">
    <text evidence="1">The sequence shown here is derived from an EMBL/GenBank/DDBJ whole genome shotgun (WGS) entry which is preliminary data.</text>
</comment>
<dbReference type="Proteomes" id="UP000266861">
    <property type="component" value="Unassembled WGS sequence"/>
</dbReference>
<evidence type="ECO:0000313" key="2">
    <source>
        <dbReference type="Proteomes" id="UP000266861"/>
    </source>
</evidence>
<proteinExistence type="predicted"/>
<dbReference type="AlphaFoldDB" id="A0A397HRQ7"/>